<organism evidence="2 3">
    <name type="scientific">Zootermopsis nevadensis</name>
    <name type="common">Dampwood termite</name>
    <dbReference type="NCBI Taxonomy" id="136037"/>
    <lineage>
        <taxon>Eukaryota</taxon>
        <taxon>Metazoa</taxon>
        <taxon>Ecdysozoa</taxon>
        <taxon>Arthropoda</taxon>
        <taxon>Hexapoda</taxon>
        <taxon>Insecta</taxon>
        <taxon>Pterygota</taxon>
        <taxon>Neoptera</taxon>
        <taxon>Polyneoptera</taxon>
        <taxon>Dictyoptera</taxon>
        <taxon>Blattodea</taxon>
        <taxon>Blattoidea</taxon>
        <taxon>Termitoidae</taxon>
        <taxon>Termopsidae</taxon>
        <taxon>Zootermopsis</taxon>
    </lineage>
</organism>
<accession>A0A067RRW6</accession>
<evidence type="ECO:0000313" key="2">
    <source>
        <dbReference type="EMBL" id="KDR22534.1"/>
    </source>
</evidence>
<gene>
    <name evidence="2" type="ORF">L798_02416</name>
</gene>
<dbReference type="EMBL" id="KK852502">
    <property type="protein sequence ID" value="KDR22534.1"/>
    <property type="molecule type" value="Genomic_DNA"/>
</dbReference>
<proteinExistence type="predicted"/>
<dbReference type="InParanoid" id="A0A067RRW6"/>
<protein>
    <submittedName>
        <fullName evidence="2">Uncharacterized protein</fullName>
    </submittedName>
</protein>
<name>A0A067RRW6_ZOONE</name>
<dbReference type="AlphaFoldDB" id="A0A067RRW6"/>
<feature type="region of interest" description="Disordered" evidence="1">
    <location>
        <begin position="21"/>
        <end position="49"/>
    </location>
</feature>
<sequence length="49" mass="5432">MTLMEQYYEALRINIRVGNPEVKKCNPASPVDKGKGDDIDGAVLRSPKN</sequence>
<evidence type="ECO:0000256" key="1">
    <source>
        <dbReference type="SAM" id="MobiDB-lite"/>
    </source>
</evidence>
<reference evidence="2 3" key="1">
    <citation type="journal article" date="2014" name="Nat. Commun.">
        <title>Molecular traces of alternative social organization in a termite genome.</title>
        <authorList>
            <person name="Terrapon N."/>
            <person name="Li C."/>
            <person name="Robertson H.M."/>
            <person name="Ji L."/>
            <person name="Meng X."/>
            <person name="Booth W."/>
            <person name="Chen Z."/>
            <person name="Childers C.P."/>
            <person name="Glastad K.M."/>
            <person name="Gokhale K."/>
            <person name="Gowin J."/>
            <person name="Gronenberg W."/>
            <person name="Hermansen R.A."/>
            <person name="Hu H."/>
            <person name="Hunt B.G."/>
            <person name="Huylmans A.K."/>
            <person name="Khalil S.M."/>
            <person name="Mitchell R.D."/>
            <person name="Munoz-Torres M.C."/>
            <person name="Mustard J.A."/>
            <person name="Pan H."/>
            <person name="Reese J.T."/>
            <person name="Scharf M.E."/>
            <person name="Sun F."/>
            <person name="Vogel H."/>
            <person name="Xiao J."/>
            <person name="Yang W."/>
            <person name="Yang Z."/>
            <person name="Yang Z."/>
            <person name="Zhou J."/>
            <person name="Zhu J."/>
            <person name="Brent C.S."/>
            <person name="Elsik C.G."/>
            <person name="Goodisman M.A."/>
            <person name="Liberles D.A."/>
            <person name="Roe R.M."/>
            <person name="Vargo E.L."/>
            <person name="Vilcinskas A."/>
            <person name="Wang J."/>
            <person name="Bornberg-Bauer E."/>
            <person name="Korb J."/>
            <person name="Zhang G."/>
            <person name="Liebig J."/>
        </authorList>
    </citation>
    <scope>NUCLEOTIDE SEQUENCE [LARGE SCALE GENOMIC DNA]</scope>
    <source>
        <tissue evidence="2">Whole organism</tissue>
    </source>
</reference>
<keyword evidence="3" id="KW-1185">Reference proteome</keyword>
<evidence type="ECO:0000313" key="3">
    <source>
        <dbReference type="Proteomes" id="UP000027135"/>
    </source>
</evidence>
<dbReference type="Proteomes" id="UP000027135">
    <property type="component" value="Unassembled WGS sequence"/>
</dbReference>